<sequence length="111" mass="11900">MRAKFAIGLIVFVMAVATVSVSAEYPSVVDGDSGPNVPGPTKTVGCNYAFVVNAPLGTYQSVQVVIGGVAYDMIFDNSAWRAEICVSPGQTYFYRLTTRHGLKFESGVQKI</sequence>
<reference evidence="1 2" key="1">
    <citation type="journal article" date="2016" name="ISME J.">
        <title>Chasing the elusive Euryarchaeota class WSA2: genomes reveal a uniquely fastidious methyl-reducing methanogen.</title>
        <authorList>
            <person name="Nobu M.K."/>
            <person name="Narihiro T."/>
            <person name="Kuroda K."/>
            <person name="Mei R."/>
            <person name="Liu W.T."/>
        </authorList>
    </citation>
    <scope>NUCLEOTIDE SEQUENCE [LARGE SCALE GENOMIC DNA]</scope>
    <source>
        <strain evidence="1">U1lsi0528_Bin055</strain>
    </source>
</reference>
<dbReference type="AlphaFoldDB" id="A0A150J895"/>
<gene>
    <name evidence="1" type="ORF">AMQ22_00252</name>
</gene>
<evidence type="ECO:0000313" key="1">
    <source>
        <dbReference type="EMBL" id="KYC53462.1"/>
    </source>
</evidence>
<evidence type="ECO:0000313" key="2">
    <source>
        <dbReference type="Proteomes" id="UP000075398"/>
    </source>
</evidence>
<accession>A0A150J895</accession>
<name>A0A150J895_9EURY</name>
<comment type="caution">
    <text evidence="1">The sequence shown here is derived from an EMBL/GenBank/DDBJ whole genome shotgun (WGS) entry which is preliminary data.</text>
</comment>
<organism evidence="1 2">
    <name type="scientific">Candidatus Methanofastidiosum methylothiophilum</name>
    <dbReference type="NCBI Taxonomy" id="1705564"/>
    <lineage>
        <taxon>Archaea</taxon>
        <taxon>Methanobacteriati</taxon>
        <taxon>Methanobacteriota</taxon>
        <taxon>Stenosarchaea group</taxon>
        <taxon>Candidatus Methanofastidiosia</taxon>
        <taxon>Candidatus Methanofastidiosales</taxon>
        <taxon>Candidatus Methanofastidiosaceae</taxon>
        <taxon>Candidatus Methanofastidiosum</taxon>
    </lineage>
</organism>
<dbReference type="EMBL" id="LNGC01000005">
    <property type="protein sequence ID" value="KYC53462.1"/>
    <property type="molecule type" value="Genomic_DNA"/>
</dbReference>
<dbReference type="Proteomes" id="UP000075398">
    <property type="component" value="Unassembled WGS sequence"/>
</dbReference>
<protein>
    <submittedName>
        <fullName evidence="1">Uncharacterized protein</fullName>
    </submittedName>
</protein>
<proteinExistence type="predicted"/>